<dbReference type="SUPFAM" id="SSF69593">
    <property type="entry name" value="Glycerol-3-phosphate (1)-acyltransferase"/>
    <property type="match status" value="1"/>
</dbReference>
<dbReference type="EMBL" id="VOUQ01000020">
    <property type="protein sequence ID" value="TXE26744.1"/>
    <property type="molecule type" value="Genomic_DNA"/>
</dbReference>
<reference evidence="5 6" key="1">
    <citation type="submission" date="2019-07" db="EMBL/GenBank/DDBJ databases">
        <title>Serratia strains were isolated from fresh produce.</title>
        <authorList>
            <person name="Cho G.-S."/>
            <person name="Stein M."/>
            <person name="Lee W."/>
            <person name="Suh S.H."/>
            <person name="Franz C.M.A.P."/>
        </authorList>
    </citation>
    <scope>NUCLEOTIDE SEQUENCE [LARGE SCALE GENOMIC DNA]</scope>
    <source>
        <strain evidence="5 6">S16</strain>
    </source>
</reference>
<dbReference type="PANTHER" id="PTHR10434">
    <property type="entry name" value="1-ACYL-SN-GLYCEROL-3-PHOSPHATE ACYLTRANSFERASE"/>
    <property type="match status" value="1"/>
</dbReference>
<protein>
    <submittedName>
        <fullName evidence="5">1-acyl-sn-glycerol-3-phosphate acyltransferase</fullName>
    </submittedName>
</protein>
<proteinExistence type="predicted"/>
<dbReference type="Pfam" id="PF01553">
    <property type="entry name" value="Acyltransferase"/>
    <property type="match status" value="1"/>
</dbReference>
<sequence length="217" mass="24309">MNNAVRSPMDSRLVARCLIRICRLLTGIRARWLSPVPENTQVRIYYANHSSHLDGIVIWASMPPQLRPSVRPVAAADYWLASSLRRYIAHRIFNAVLIKRRPSVEEGSQPNNALALMSEALNNSQSLIIFPEGTRGNGDEISSFKSGLWHLARMNPDVQLVPVYLENLNRVLPKGSRLVVPILCSATFGEPINSPQEGEDKNTFLQRARESLEGLKS</sequence>
<feature type="domain" description="Phospholipid/glycerol acyltransferase" evidence="4">
    <location>
        <begin position="43"/>
        <end position="168"/>
    </location>
</feature>
<evidence type="ECO:0000256" key="3">
    <source>
        <dbReference type="ARBA" id="ARBA00023315"/>
    </source>
</evidence>
<evidence type="ECO:0000259" key="4">
    <source>
        <dbReference type="SMART" id="SM00563"/>
    </source>
</evidence>
<dbReference type="RefSeq" id="WP_147882667.1">
    <property type="nucleotide sequence ID" value="NZ_VOUQ01000020.1"/>
</dbReference>
<dbReference type="InterPro" id="IPR002123">
    <property type="entry name" value="Plipid/glycerol_acylTrfase"/>
</dbReference>
<dbReference type="SMART" id="SM00563">
    <property type="entry name" value="PlsC"/>
    <property type="match status" value="1"/>
</dbReference>
<accession>A0A5C7BUW0</accession>
<keyword evidence="2 5" id="KW-0808">Transferase</keyword>
<dbReference type="GO" id="GO:0003841">
    <property type="term" value="F:1-acylglycerol-3-phosphate O-acyltransferase activity"/>
    <property type="evidence" value="ECO:0007669"/>
    <property type="project" value="TreeGrafter"/>
</dbReference>
<dbReference type="AlphaFoldDB" id="A0A5C7BUW0"/>
<keyword evidence="3 5" id="KW-0012">Acyltransferase</keyword>
<evidence type="ECO:0000256" key="1">
    <source>
        <dbReference type="ARBA" id="ARBA00005189"/>
    </source>
</evidence>
<comment type="caution">
    <text evidence="5">The sequence shown here is derived from an EMBL/GenBank/DDBJ whole genome shotgun (WGS) entry which is preliminary data.</text>
</comment>
<name>A0A5C7BUW0_SERMA</name>
<dbReference type="CDD" id="cd07989">
    <property type="entry name" value="LPLAT_AGPAT-like"/>
    <property type="match status" value="1"/>
</dbReference>
<dbReference type="GO" id="GO:0006654">
    <property type="term" value="P:phosphatidic acid biosynthetic process"/>
    <property type="evidence" value="ECO:0007669"/>
    <property type="project" value="TreeGrafter"/>
</dbReference>
<organism evidence="5 6">
    <name type="scientific">Serratia marcescens</name>
    <dbReference type="NCBI Taxonomy" id="615"/>
    <lineage>
        <taxon>Bacteria</taxon>
        <taxon>Pseudomonadati</taxon>
        <taxon>Pseudomonadota</taxon>
        <taxon>Gammaproteobacteria</taxon>
        <taxon>Enterobacterales</taxon>
        <taxon>Yersiniaceae</taxon>
        <taxon>Serratia</taxon>
    </lineage>
</organism>
<comment type="pathway">
    <text evidence="1">Lipid metabolism.</text>
</comment>
<dbReference type="PANTHER" id="PTHR10434:SF11">
    <property type="entry name" value="1-ACYL-SN-GLYCEROL-3-PHOSPHATE ACYLTRANSFERASE"/>
    <property type="match status" value="1"/>
</dbReference>
<evidence type="ECO:0000256" key="2">
    <source>
        <dbReference type="ARBA" id="ARBA00022679"/>
    </source>
</evidence>
<evidence type="ECO:0000313" key="6">
    <source>
        <dbReference type="Proteomes" id="UP000321126"/>
    </source>
</evidence>
<gene>
    <name evidence="5" type="ORF">FOT62_23030</name>
</gene>
<dbReference type="Proteomes" id="UP000321126">
    <property type="component" value="Unassembled WGS sequence"/>
</dbReference>
<evidence type="ECO:0000313" key="5">
    <source>
        <dbReference type="EMBL" id="TXE26744.1"/>
    </source>
</evidence>